<evidence type="ECO:0000256" key="1">
    <source>
        <dbReference type="SAM" id="MobiDB-lite"/>
    </source>
</evidence>
<dbReference type="EMBL" id="VBOS01000173">
    <property type="protein sequence ID" value="TMQ56444.1"/>
    <property type="molecule type" value="Genomic_DNA"/>
</dbReference>
<protein>
    <submittedName>
        <fullName evidence="2">Uncharacterized protein</fullName>
    </submittedName>
</protein>
<dbReference type="AlphaFoldDB" id="A0A538SYW3"/>
<organism evidence="2 3">
    <name type="scientific">Eiseniibacteriota bacterium</name>
    <dbReference type="NCBI Taxonomy" id="2212470"/>
    <lineage>
        <taxon>Bacteria</taxon>
        <taxon>Candidatus Eiseniibacteriota</taxon>
    </lineage>
</organism>
<accession>A0A538SYW3</accession>
<evidence type="ECO:0000313" key="3">
    <source>
        <dbReference type="Proteomes" id="UP000317716"/>
    </source>
</evidence>
<feature type="compositionally biased region" description="Basic residues" evidence="1">
    <location>
        <begin position="147"/>
        <end position="156"/>
    </location>
</feature>
<gene>
    <name evidence="2" type="ORF">E6K72_05230</name>
</gene>
<comment type="caution">
    <text evidence="2">The sequence shown here is derived from an EMBL/GenBank/DDBJ whole genome shotgun (WGS) entry which is preliminary data.</text>
</comment>
<reference evidence="2 3" key="1">
    <citation type="journal article" date="2019" name="Nat. Microbiol.">
        <title>Mediterranean grassland soil C-N compound turnover is dependent on rainfall and depth, and is mediated by genomically divergent microorganisms.</title>
        <authorList>
            <person name="Diamond S."/>
            <person name="Andeer P.F."/>
            <person name="Li Z."/>
            <person name="Crits-Christoph A."/>
            <person name="Burstein D."/>
            <person name="Anantharaman K."/>
            <person name="Lane K.R."/>
            <person name="Thomas B.C."/>
            <person name="Pan C."/>
            <person name="Northen T.R."/>
            <person name="Banfield J.F."/>
        </authorList>
    </citation>
    <scope>NUCLEOTIDE SEQUENCE [LARGE SCALE GENOMIC DNA]</scope>
    <source>
        <strain evidence="2">WS_2</strain>
    </source>
</reference>
<proteinExistence type="predicted"/>
<feature type="region of interest" description="Disordered" evidence="1">
    <location>
        <begin position="118"/>
        <end position="174"/>
    </location>
</feature>
<name>A0A538SYW3_UNCEI</name>
<sequence>MRNASAAQFLYEVRLTVPALPPDSIRANDAHLLLAGTGNSIKNVTSKSGVIRTITGTGNGVDLTFSDKLLGGTVIVFHFEADFNNVTFNSGTWTNNGAVIRSLTVTAFGLKPFVGGAGSTSSAGAARRPPDRRSRDALHTRPVPSRGRPRRLRPKCPRCAPSSAGLAREQPGRDRPACRLELCVVLHDQ</sequence>
<evidence type="ECO:0000313" key="2">
    <source>
        <dbReference type="EMBL" id="TMQ56444.1"/>
    </source>
</evidence>
<dbReference type="Proteomes" id="UP000317716">
    <property type="component" value="Unassembled WGS sequence"/>
</dbReference>
<feature type="compositionally biased region" description="Basic and acidic residues" evidence="1">
    <location>
        <begin position="128"/>
        <end position="139"/>
    </location>
</feature>